<evidence type="ECO:0000256" key="5">
    <source>
        <dbReference type="SAM" id="MobiDB-lite"/>
    </source>
</evidence>
<dbReference type="Pfam" id="PF00266">
    <property type="entry name" value="Aminotran_5"/>
    <property type="match status" value="1"/>
</dbReference>
<dbReference type="InterPro" id="IPR015422">
    <property type="entry name" value="PyrdxlP-dep_Trfase_small"/>
</dbReference>
<keyword evidence="2" id="KW-0663">Pyridoxal phosphate</keyword>
<dbReference type="PANTHER" id="PTHR43586">
    <property type="entry name" value="CYSTEINE DESULFURASE"/>
    <property type="match status" value="1"/>
</dbReference>
<evidence type="ECO:0000313" key="7">
    <source>
        <dbReference type="EMBL" id="ABS54820.1"/>
    </source>
</evidence>
<reference evidence="8" key="1">
    <citation type="journal article" date="2015" name="Microbiology">
        <title>Genome of Methanoregula boonei 6A8 reveals adaptations to oligotrophic peatland environments.</title>
        <authorList>
            <person name="Braeuer S."/>
            <person name="Cadillo-Quiroz H."/>
            <person name="Kyrpides N."/>
            <person name="Woyke T."/>
            <person name="Goodwin L."/>
            <person name="Detter C."/>
            <person name="Podell S."/>
            <person name="Yavitt J.B."/>
            <person name="Zinder S.H."/>
        </authorList>
    </citation>
    <scope>NUCLEOTIDE SEQUENCE [LARGE SCALE GENOMIC DNA]</scope>
    <source>
        <strain evidence="8">DSM 21154 / JCM 14090 / 6A8</strain>
    </source>
</reference>
<evidence type="ECO:0000256" key="3">
    <source>
        <dbReference type="RuleBase" id="RU004075"/>
    </source>
</evidence>
<dbReference type="Gene3D" id="3.40.640.10">
    <property type="entry name" value="Type I PLP-dependent aspartate aminotransferase-like (Major domain)"/>
    <property type="match status" value="1"/>
</dbReference>
<comment type="similarity">
    <text evidence="3">Belongs to the class-V pyridoxal-phosphate-dependent aminotransferase family.</text>
</comment>
<evidence type="ECO:0000259" key="6">
    <source>
        <dbReference type="Pfam" id="PF00266"/>
    </source>
</evidence>
<dbReference type="PROSITE" id="PS00595">
    <property type="entry name" value="AA_TRANSFER_CLASS_5"/>
    <property type="match status" value="1"/>
</dbReference>
<organism evidence="7 8">
    <name type="scientific">Methanoregula boonei (strain DSM 21154 / JCM 14090 / 6A8)</name>
    <dbReference type="NCBI Taxonomy" id="456442"/>
    <lineage>
        <taxon>Archaea</taxon>
        <taxon>Methanobacteriati</taxon>
        <taxon>Methanobacteriota</taxon>
        <taxon>Stenosarchaea group</taxon>
        <taxon>Methanomicrobia</taxon>
        <taxon>Methanomicrobiales</taxon>
        <taxon>Methanoregulaceae</taxon>
        <taxon>Methanoregula</taxon>
    </lineage>
</organism>
<name>A7I509_METB6</name>
<dbReference type="GO" id="GO:0008483">
    <property type="term" value="F:transaminase activity"/>
    <property type="evidence" value="ECO:0007669"/>
    <property type="project" value="UniProtKB-KW"/>
</dbReference>
<dbReference type="AlphaFoldDB" id="A7I509"/>
<dbReference type="GeneID" id="5411655"/>
<evidence type="ECO:0000256" key="4">
    <source>
        <dbReference type="RuleBase" id="RU004504"/>
    </source>
</evidence>
<keyword evidence="8" id="KW-1185">Reference proteome</keyword>
<feature type="domain" description="Aminotransferase class V" evidence="6">
    <location>
        <begin position="6"/>
        <end position="356"/>
    </location>
</feature>
<dbReference type="eggNOG" id="arCOG00065">
    <property type="taxonomic scope" value="Archaea"/>
</dbReference>
<comment type="cofactor">
    <cofactor evidence="1 4">
        <name>pyridoxal 5'-phosphate</name>
        <dbReference type="ChEBI" id="CHEBI:597326"/>
    </cofactor>
</comment>
<proteinExistence type="inferred from homology"/>
<keyword evidence="7" id="KW-0808">Transferase</keyword>
<keyword evidence="7" id="KW-0032">Aminotransferase</keyword>
<evidence type="ECO:0000313" key="8">
    <source>
        <dbReference type="Proteomes" id="UP000002408"/>
    </source>
</evidence>
<dbReference type="InterPro" id="IPR020578">
    <property type="entry name" value="Aminotrans_V_PyrdxlP_BS"/>
</dbReference>
<dbReference type="Proteomes" id="UP000002408">
    <property type="component" value="Chromosome"/>
</dbReference>
<dbReference type="SUPFAM" id="SSF53383">
    <property type="entry name" value="PLP-dependent transferases"/>
    <property type="match status" value="1"/>
</dbReference>
<dbReference type="EMBL" id="CP000780">
    <property type="protein sequence ID" value="ABS54820.1"/>
    <property type="molecule type" value="Genomic_DNA"/>
</dbReference>
<protein>
    <submittedName>
        <fullName evidence="7">Aminotransferase, class V</fullName>
    </submittedName>
</protein>
<feature type="region of interest" description="Disordered" evidence="5">
    <location>
        <begin position="218"/>
        <end position="238"/>
    </location>
</feature>
<dbReference type="HOGENOM" id="CLU_003433_2_4_2"/>
<dbReference type="STRING" id="456442.Mboo_0298"/>
<dbReference type="KEGG" id="mbn:Mboo_0298"/>
<gene>
    <name evidence="7" type="ordered locus">Mboo_0298</name>
</gene>
<dbReference type="RefSeq" id="WP_011991308.1">
    <property type="nucleotide sequence ID" value="NC_009712.1"/>
</dbReference>
<evidence type="ECO:0000256" key="1">
    <source>
        <dbReference type="ARBA" id="ARBA00001933"/>
    </source>
</evidence>
<sequence>MEPPLIYLNNAATSWPKPPGVIAAVNDALALPFGEAGRSAAGLSSDCVADAREAVARYFHAPETDHVIFSANATDALNTLISGFAINEAGPFHAIISDLEHNSVIRPLRTLEAGGRCSVTVVPSTGARVDPDAVAAALRPDTRLAVLSHGSNVLGSVQDISAIGKLLQDESVFFIADGAQTAGLAQIDLGRLPLDAFVFTGHKYLFGFPGTGGFYIRDPEKSASTRQGGTGTDSRYPLQPQGMPEKFEAGTHNYPGLVSLAAGIAFLEETGADAIARSITRQAGIFLREFSGTDTIQVYNTNPDLPVISFNLRDLENEDTGFVLRRMYGIVTRTGLHCAPLIHDRIDGGHGCVRISPSILTPDETCRSAAAAIREVADSVHSA</sequence>
<accession>A7I509</accession>
<dbReference type="InterPro" id="IPR015421">
    <property type="entry name" value="PyrdxlP-dep_Trfase_major"/>
</dbReference>
<evidence type="ECO:0000256" key="2">
    <source>
        <dbReference type="ARBA" id="ARBA00022898"/>
    </source>
</evidence>
<dbReference type="InterPro" id="IPR015424">
    <property type="entry name" value="PyrdxlP-dep_Trfase"/>
</dbReference>
<dbReference type="InterPro" id="IPR000192">
    <property type="entry name" value="Aminotrans_V_dom"/>
</dbReference>
<dbReference type="Gene3D" id="3.90.1150.10">
    <property type="entry name" value="Aspartate Aminotransferase, domain 1"/>
    <property type="match status" value="1"/>
</dbReference>
<dbReference type="PANTHER" id="PTHR43586:SF4">
    <property type="entry name" value="ISOPENICILLIN N EPIMERASE"/>
    <property type="match status" value="1"/>
</dbReference>